<proteinExistence type="predicted"/>
<dbReference type="EMBL" id="GGEC01024416">
    <property type="protein sequence ID" value="MBX04900.1"/>
    <property type="molecule type" value="Transcribed_RNA"/>
</dbReference>
<evidence type="ECO:0000313" key="1">
    <source>
        <dbReference type="EMBL" id="MBX04900.1"/>
    </source>
</evidence>
<accession>A0A2P2KGR9</accession>
<protein>
    <submittedName>
        <fullName evidence="1">Uncharacterized protein</fullName>
    </submittedName>
</protein>
<reference evidence="1" key="1">
    <citation type="submission" date="2018-02" db="EMBL/GenBank/DDBJ databases">
        <title>Rhizophora mucronata_Transcriptome.</title>
        <authorList>
            <person name="Meera S.P."/>
            <person name="Sreeshan A."/>
            <person name="Augustine A."/>
        </authorList>
    </citation>
    <scope>NUCLEOTIDE SEQUENCE</scope>
    <source>
        <tissue evidence="1">Leaf</tissue>
    </source>
</reference>
<sequence>MQKRVLPL</sequence>
<organism evidence="1">
    <name type="scientific">Rhizophora mucronata</name>
    <name type="common">Asiatic mangrove</name>
    <dbReference type="NCBI Taxonomy" id="61149"/>
    <lineage>
        <taxon>Eukaryota</taxon>
        <taxon>Viridiplantae</taxon>
        <taxon>Streptophyta</taxon>
        <taxon>Embryophyta</taxon>
        <taxon>Tracheophyta</taxon>
        <taxon>Spermatophyta</taxon>
        <taxon>Magnoliopsida</taxon>
        <taxon>eudicotyledons</taxon>
        <taxon>Gunneridae</taxon>
        <taxon>Pentapetalae</taxon>
        <taxon>rosids</taxon>
        <taxon>fabids</taxon>
        <taxon>Malpighiales</taxon>
        <taxon>Rhizophoraceae</taxon>
        <taxon>Rhizophora</taxon>
    </lineage>
</organism>
<name>A0A2P2KGR9_RHIMU</name>